<organism evidence="2">
    <name type="scientific">Cucumis melo</name>
    <name type="common">Muskmelon</name>
    <dbReference type="NCBI Taxonomy" id="3656"/>
    <lineage>
        <taxon>Eukaryota</taxon>
        <taxon>Viridiplantae</taxon>
        <taxon>Streptophyta</taxon>
        <taxon>Embryophyta</taxon>
        <taxon>Tracheophyta</taxon>
        <taxon>Spermatophyta</taxon>
        <taxon>Magnoliopsida</taxon>
        <taxon>eudicotyledons</taxon>
        <taxon>Gunneridae</taxon>
        <taxon>Pentapetalae</taxon>
        <taxon>rosids</taxon>
        <taxon>fabids</taxon>
        <taxon>Cucurbitales</taxon>
        <taxon>Cucurbitaceae</taxon>
        <taxon>Benincaseae</taxon>
        <taxon>Cucumis</taxon>
    </lineage>
</organism>
<proteinExistence type="predicted"/>
<sequence>MSFVLILLGLLQPALLCLSGGSVPPRLDEVGENFKSRDLIRSFRVHWSTRGGTIPRHISYNHTLMSIYVLDLSLTGIFKSNDLKL</sequence>
<dbReference type="EnsemblPlants" id="MELO3C031587.2.1">
    <property type="protein sequence ID" value="MELO3C031587.2.1"/>
    <property type="gene ID" value="MELO3C031587.2"/>
</dbReference>
<reference evidence="2" key="1">
    <citation type="submission" date="2023-03" db="UniProtKB">
        <authorList>
            <consortium name="EnsemblPlants"/>
        </authorList>
    </citation>
    <scope>IDENTIFICATION</scope>
</reference>
<name>A0A9I9EBV8_CUCME</name>
<protein>
    <submittedName>
        <fullName evidence="2">Uncharacterized protein</fullName>
    </submittedName>
</protein>
<feature type="signal peptide" evidence="1">
    <location>
        <begin position="1"/>
        <end position="16"/>
    </location>
</feature>
<feature type="chain" id="PRO_5039917460" evidence="1">
    <location>
        <begin position="17"/>
        <end position="85"/>
    </location>
</feature>
<evidence type="ECO:0000313" key="2">
    <source>
        <dbReference type="EnsemblPlants" id="MELO3C031587.2.1"/>
    </source>
</evidence>
<dbReference type="Gramene" id="MELO3C031587.2.1">
    <property type="protein sequence ID" value="MELO3C031587.2.1"/>
    <property type="gene ID" value="MELO3C031587.2"/>
</dbReference>
<dbReference type="AlphaFoldDB" id="A0A9I9EBV8"/>
<evidence type="ECO:0000256" key="1">
    <source>
        <dbReference type="SAM" id="SignalP"/>
    </source>
</evidence>
<keyword evidence="1" id="KW-0732">Signal</keyword>
<accession>A0A9I9EBV8</accession>